<dbReference type="FunFam" id="3.20.20.70:FF:000067">
    <property type="entry name" value="tRNA-dihydrouridine(47) synthase [NAD(P)(+)]"/>
    <property type="match status" value="1"/>
</dbReference>
<evidence type="ECO:0000256" key="7">
    <source>
        <dbReference type="ARBA" id="ARBA00022737"/>
    </source>
</evidence>
<feature type="compositionally biased region" description="Basic and acidic residues" evidence="20">
    <location>
        <begin position="204"/>
        <end position="215"/>
    </location>
</feature>
<organism evidence="22 23">
    <name type="scientific">Polyplax serrata</name>
    <name type="common">Common mouse louse</name>
    <dbReference type="NCBI Taxonomy" id="468196"/>
    <lineage>
        <taxon>Eukaryota</taxon>
        <taxon>Metazoa</taxon>
        <taxon>Ecdysozoa</taxon>
        <taxon>Arthropoda</taxon>
        <taxon>Hexapoda</taxon>
        <taxon>Insecta</taxon>
        <taxon>Pterygota</taxon>
        <taxon>Neoptera</taxon>
        <taxon>Paraneoptera</taxon>
        <taxon>Psocodea</taxon>
        <taxon>Troctomorpha</taxon>
        <taxon>Phthiraptera</taxon>
        <taxon>Anoplura</taxon>
        <taxon>Polyplacidae</taxon>
        <taxon>Polyplax</taxon>
    </lineage>
</organism>
<evidence type="ECO:0000256" key="1">
    <source>
        <dbReference type="ARBA" id="ARBA00001917"/>
    </source>
</evidence>
<comment type="catalytic activity">
    <reaction evidence="15">
        <text>a 5,6-dihydrouridine in mRNA + NAD(+) = a uridine in mRNA + NADH + H(+)</text>
        <dbReference type="Rhea" id="RHEA:69851"/>
        <dbReference type="Rhea" id="RHEA-COMP:14658"/>
        <dbReference type="Rhea" id="RHEA-COMP:17789"/>
        <dbReference type="ChEBI" id="CHEBI:15378"/>
        <dbReference type="ChEBI" id="CHEBI:57540"/>
        <dbReference type="ChEBI" id="CHEBI:57945"/>
        <dbReference type="ChEBI" id="CHEBI:65315"/>
        <dbReference type="ChEBI" id="CHEBI:74443"/>
    </reaction>
    <physiologicalReaction direction="right-to-left" evidence="15">
        <dbReference type="Rhea" id="RHEA:69853"/>
    </physiologicalReaction>
</comment>
<evidence type="ECO:0000256" key="4">
    <source>
        <dbReference type="ARBA" id="ARBA00022664"/>
    </source>
</evidence>
<comment type="similarity">
    <text evidence="19">Belongs to the dus family. Dus3 subfamily.</text>
</comment>
<keyword evidence="10" id="KW-0521">NADP</keyword>
<keyword evidence="4" id="KW-0507">mRNA processing</keyword>
<comment type="function">
    <text evidence="13">Catalyzes the synthesis of dihydrouridine, a modified base, in various RNAs, such as tRNAs, mRNAs and some long non-coding RNAs (lncRNAs). Mainly modifies the uridine in position 47 (U47) in the D-loop of most cytoplasmic tRNAs. Also able to mediate the formation of dihydrouridine in some mRNAs, thereby regulating their translation.</text>
</comment>
<accession>A0AAN8P905</accession>
<dbReference type="GO" id="GO:0003723">
    <property type="term" value="F:RNA binding"/>
    <property type="evidence" value="ECO:0007669"/>
    <property type="project" value="TreeGrafter"/>
</dbReference>
<dbReference type="InterPro" id="IPR000571">
    <property type="entry name" value="Znf_CCCH"/>
</dbReference>
<dbReference type="GO" id="GO:0050660">
    <property type="term" value="F:flavin adenine dinucleotide binding"/>
    <property type="evidence" value="ECO:0007669"/>
    <property type="project" value="UniProtKB-UniRule"/>
</dbReference>
<protein>
    <recommendedName>
        <fullName evidence="19">tRNA-dihydrouridine(47) synthase [NAD(P)(+)]</fullName>
        <ecNumber evidence="19">1.3.1.-</ecNumber>
    </recommendedName>
    <alternativeName>
        <fullName evidence="19">tRNA-dihydrouridine synthase 3</fullName>
    </alternativeName>
</protein>
<keyword evidence="11 19" id="KW-0560">Oxidoreductase</keyword>
<keyword evidence="8 18" id="KW-0863">Zinc-finger</keyword>
<evidence type="ECO:0000256" key="14">
    <source>
        <dbReference type="ARBA" id="ARBA00048266"/>
    </source>
</evidence>
<feature type="zinc finger region" description="C3H1-type" evidence="18">
    <location>
        <begin position="106"/>
        <end position="131"/>
    </location>
</feature>
<comment type="caution">
    <text evidence="22">The sequence shown here is derived from an EMBL/GenBank/DDBJ whole genome shotgun (WGS) entry which is preliminary data.</text>
</comment>
<dbReference type="EC" id="1.3.1.-" evidence="19"/>
<dbReference type="EMBL" id="JAWJWE010000003">
    <property type="protein sequence ID" value="KAK6639410.1"/>
    <property type="molecule type" value="Genomic_DNA"/>
</dbReference>
<evidence type="ECO:0000313" key="23">
    <source>
        <dbReference type="Proteomes" id="UP001372834"/>
    </source>
</evidence>
<gene>
    <name evidence="22" type="ORF">RUM43_007683</name>
</gene>
<evidence type="ECO:0000256" key="18">
    <source>
        <dbReference type="PROSITE-ProRule" id="PRU00723"/>
    </source>
</evidence>
<evidence type="ECO:0000256" key="9">
    <source>
        <dbReference type="ARBA" id="ARBA00022833"/>
    </source>
</evidence>
<evidence type="ECO:0000259" key="21">
    <source>
        <dbReference type="PROSITE" id="PS50103"/>
    </source>
</evidence>
<dbReference type="GO" id="GO:0102265">
    <property type="term" value="F:tRNA-dihydrouridine47 synthase activity"/>
    <property type="evidence" value="ECO:0007669"/>
    <property type="project" value="UniProtKB-EC"/>
</dbReference>
<evidence type="ECO:0000256" key="19">
    <source>
        <dbReference type="RuleBase" id="RU291113"/>
    </source>
</evidence>
<evidence type="ECO:0000256" key="16">
    <source>
        <dbReference type="ARBA" id="ARBA00049447"/>
    </source>
</evidence>
<keyword evidence="9 18" id="KW-0862">Zinc</keyword>
<evidence type="ECO:0000256" key="10">
    <source>
        <dbReference type="ARBA" id="ARBA00022857"/>
    </source>
</evidence>
<keyword evidence="12" id="KW-0520">NAD</keyword>
<evidence type="ECO:0000256" key="12">
    <source>
        <dbReference type="ARBA" id="ARBA00023027"/>
    </source>
</evidence>
<dbReference type="InterPro" id="IPR013785">
    <property type="entry name" value="Aldolase_TIM"/>
</dbReference>
<dbReference type="PROSITE" id="PS01136">
    <property type="entry name" value="UPF0034"/>
    <property type="match status" value="1"/>
</dbReference>
<dbReference type="PANTHER" id="PTHR45846:SF1">
    <property type="entry name" value="TRNA-DIHYDROURIDINE(47) SYNTHASE [NAD(P)(+)]-LIKE"/>
    <property type="match status" value="1"/>
</dbReference>
<dbReference type="PROSITE" id="PS50103">
    <property type="entry name" value="ZF_C3H1"/>
    <property type="match status" value="1"/>
</dbReference>
<feature type="region of interest" description="Disordered" evidence="20">
    <location>
        <begin position="31"/>
        <end position="54"/>
    </location>
</feature>
<dbReference type="GO" id="GO:0006397">
    <property type="term" value="P:mRNA processing"/>
    <property type="evidence" value="ECO:0007669"/>
    <property type="project" value="UniProtKB-KW"/>
</dbReference>
<feature type="region of interest" description="Disordered" evidence="20">
    <location>
        <begin position="201"/>
        <end position="221"/>
    </location>
</feature>
<evidence type="ECO:0000256" key="2">
    <source>
        <dbReference type="ARBA" id="ARBA00022630"/>
    </source>
</evidence>
<proteinExistence type="inferred from homology"/>
<comment type="catalytic activity">
    <reaction evidence="16">
        <text>a 5,6-dihydrouridine in mRNA + NADP(+) = a uridine in mRNA + NADPH + H(+)</text>
        <dbReference type="Rhea" id="RHEA:69855"/>
        <dbReference type="Rhea" id="RHEA-COMP:14658"/>
        <dbReference type="Rhea" id="RHEA-COMP:17789"/>
        <dbReference type="ChEBI" id="CHEBI:15378"/>
        <dbReference type="ChEBI" id="CHEBI:57783"/>
        <dbReference type="ChEBI" id="CHEBI:58349"/>
        <dbReference type="ChEBI" id="CHEBI:65315"/>
        <dbReference type="ChEBI" id="CHEBI:74443"/>
    </reaction>
    <physiologicalReaction direction="right-to-left" evidence="16">
        <dbReference type="Rhea" id="RHEA:69857"/>
    </physiologicalReaction>
</comment>
<keyword evidence="6 18" id="KW-0479">Metal-binding</keyword>
<keyword evidence="7" id="KW-0677">Repeat</keyword>
<dbReference type="Gene3D" id="3.20.20.70">
    <property type="entry name" value="Aldolase class I"/>
    <property type="match status" value="1"/>
</dbReference>
<evidence type="ECO:0000256" key="17">
    <source>
        <dbReference type="ARBA" id="ARBA00049513"/>
    </source>
</evidence>
<evidence type="ECO:0000256" key="20">
    <source>
        <dbReference type="SAM" id="MobiDB-lite"/>
    </source>
</evidence>
<feature type="domain" description="C3H1-type" evidence="21">
    <location>
        <begin position="106"/>
        <end position="131"/>
    </location>
</feature>
<evidence type="ECO:0000256" key="13">
    <source>
        <dbReference type="ARBA" id="ARBA00045365"/>
    </source>
</evidence>
<evidence type="ECO:0000256" key="5">
    <source>
        <dbReference type="ARBA" id="ARBA00022694"/>
    </source>
</evidence>
<evidence type="ECO:0000313" key="22">
    <source>
        <dbReference type="EMBL" id="KAK6639410.1"/>
    </source>
</evidence>
<keyword evidence="3 19" id="KW-0288">FMN</keyword>
<dbReference type="SUPFAM" id="SSF51395">
    <property type="entry name" value="FMN-linked oxidoreductases"/>
    <property type="match status" value="1"/>
</dbReference>
<keyword evidence="5 19" id="KW-0819">tRNA processing</keyword>
<dbReference type="InterPro" id="IPR018517">
    <property type="entry name" value="tRNA_hU_synthase_CS"/>
</dbReference>
<feature type="compositionally biased region" description="Basic and acidic residues" evidence="20">
    <location>
        <begin position="31"/>
        <end position="40"/>
    </location>
</feature>
<dbReference type="Proteomes" id="UP001372834">
    <property type="component" value="Unassembled WGS sequence"/>
</dbReference>
<dbReference type="InterPro" id="IPR035587">
    <property type="entry name" value="DUS-like_FMN-bd"/>
</dbReference>
<comment type="cofactor">
    <cofactor evidence="1 19">
        <name>FMN</name>
        <dbReference type="ChEBI" id="CHEBI:58210"/>
    </cofactor>
</comment>
<comment type="catalytic activity">
    <reaction evidence="17">
        <text>5,6-dihydrouridine(47) in tRNA + NADP(+) = uridine(47) in tRNA + NADPH + H(+)</text>
        <dbReference type="Rhea" id="RHEA:53360"/>
        <dbReference type="Rhea" id="RHEA-COMP:13539"/>
        <dbReference type="Rhea" id="RHEA-COMP:13540"/>
        <dbReference type="ChEBI" id="CHEBI:15378"/>
        <dbReference type="ChEBI" id="CHEBI:57783"/>
        <dbReference type="ChEBI" id="CHEBI:58349"/>
        <dbReference type="ChEBI" id="CHEBI:65315"/>
        <dbReference type="ChEBI" id="CHEBI:74443"/>
        <dbReference type="EC" id="1.3.1.89"/>
    </reaction>
    <physiologicalReaction direction="right-to-left" evidence="17">
        <dbReference type="Rhea" id="RHEA:53362"/>
    </physiologicalReaction>
</comment>
<evidence type="ECO:0000256" key="11">
    <source>
        <dbReference type="ARBA" id="ARBA00023002"/>
    </source>
</evidence>
<reference evidence="22 23" key="1">
    <citation type="submission" date="2023-10" db="EMBL/GenBank/DDBJ databases">
        <title>Genomes of two closely related lineages of the louse Polyplax serrata with different host specificities.</title>
        <authorList>
            <person name="Martinu J."/>
            <person name="Tarabai H."/>
            <person name="Stefka J."/>
            <person name="Hypsa V."/>
        </authorList>
    </citation>
    <scope>NUCLEOTIDE SEQUENCE [LARGE SCALE GENOMIC DNA]</scope>
    <source>
        <strain evidence="22">HR10_N</strain>
    </source>
</reference>
<dbReference type="Pfam" id="PF01207">
    <property type="entry name" value="Dus"/>
    <property type="match status" value="1"/>
</dbReference>
<comment type="catalytic activity">
    <reaction evidence="14">
        <text>5,6-dihydrouridine(47) in tRNA + NAD(+) = uridine(47) in tRNA + NADH + H(+)</text>
        <dbReference type="Rhea" id="RHEA:53364"/>
        <dbReference type="Rhea" id="RHEA-COMP:13539"/>
        <dbReference type="Rhea" id="RHEA-COMP:13540"/>
        <dbReference type="ChEBI" id="CHEBI:15378"/>
        <dbReference type="ChEBI" id="CHEBI:57540"/>
        <dbReference type="ChEBI" id="CHEBI:57945"/>
        <dbReference type="ChEBI" id="CHEBI:65315"/>
        <dbReference type="ChEBI" id="CHEBI:74443"/>
        <dbReference type="EC" id="1.3.1.89"/>
    </reaction>
    <physiologicalReaction direction="right-to-left" evidence="14">
        <dbReference type="Rhea" id="RHEA:53366"/>
    </physiologicalReaction>
</comment>
<dbReference type="PANTHER" id="PTHR45846">
    <property type="entry name" value="TRNA-DIHYDROURIDINE(47) SYNTHASE [NAD(P)(+)]-LIKE"/>
    <property type="match status" value="1"/>
</dbReference>
<sequence length="588" mass="67283">MTNEVDSNKGIAYIKAEFVIKNEDTGETVAKKAKLEEEPKKKQKGQFKNRYSQNKLQFDHSKSLCSCLKDVPEDAEKPPECKVEKCKYLHDVKEYMEVKLPDIGNTCYVFSTKGYCPRGVTCRFGKNHITSDGRNKKNKEIIDNFEKNGLKVMNCHFKEIQIKLRKKKYNFGKSLEILKDLPGFRNSDNFGIPSEDATALDVENSSKTESEEPEKQVGPCSDEDLCRLRQEEKRNINWNGKLYLSPLTTLGNLPFRRICKEFGADITCSEMAMATSLLQGLPYEWALTKRHQSEDLFGIQLCGNNPYLMTKCAQLLEETTEIDYIDINLGCPIDLVYQKGGGSGLLRREKVLETVVTCMSRVMSLPLTVKTRTGVYAEKNIAHRLIPMFVNAGVSMVTVHGRSREQRYTRTADWSYINECAISAPTIPIFGNGDILSYEDYNLALENNKDVAGVMIGRGALYKPWIFTEIKEQRNWDISSGERFDIIKKFVNYGLDHWGSDTMGVELTRKFTLEWLSFLYRYIPVGLLERPPQRINERPPKYFGRNDLETLMASPNCSDWVKITEMLLGPVPENFHFLPKHKANSWAS</sequence>
<dbReference type="AlphaFoldDB" id="A0AAN8P905"/>
<keyword evidence="2 19" id="KW-0285">Flavoprotein</keyword>
<evidence type="ECO:0000256" key="6">
    <source>
        <dbReference type="ARBA" id="ARBA00022723"/>
    </source>
</evidence>
<evidence type="ECO:0000256" key="3">
    <source>
        <dbReference type="ARBA" id="ARBA00022643"/>
    </source>
</evidence>
<evidence type="ECO:0000256" key="15">
    <source>
        <dbReference type="ARBA" id="ARBA00048342"/>
    </source>
</evidence>
<evidence type="ECO:0000256" key="8">
    <source>
        <dbReference type="ARBA" id="ARBA00022771"/>
    </source>
</evidence>
<name>A0AAN8P905_POLSC</name>
<dbReference type="CDD" id="cd02801">
    <property type="entry name" value="DUS_like_FMN"/>
    <property type="match status" value="1"/>
</dbReference>
<dbReference type="GO" id="GO:0008270">
    <property type="term" value="F:zinc ion binding"/>
    <property type="evidence" value="ECO:0007669"/>
    <property type="project" value="UniProtKB-KW"/>
</dbReference>